<evidence type="ECO:0008006" key="5">
    <source>
        <dbReference type="Google" id="ProtNLM"/>
    </source>
</evidence>
<feature type="compositionally biased region" description="Low complexity" evidence="1">
    <location>
        <begin position="111"/>
        <end position="127"/>
    </location>
</feature>
<dbReference type="AlphaFoldDB" id="A0A147HBG0"/>
<dbReference type="Proteomes" id="UP000072741">
    <property type="component" value="Unassembled WGS sequence"/>
</dbReference>
<evidence type="ECO:0000313" key="4">
    <source>
        <dbReference type="Proteomes" id="UP000072741"/>
    </source>
</evidence>
<gene>
    <name evidence="3" type="ORF">NS331_02340</name>
</gene>
<reference evidence="3 4" key="1">
    <citation type="journal article" date="2016" name="Front. Microbiol.">
        <title>Genomic Resource of Rice Seed Associated Bacteria.</title>
        <authorList>
            <person name="Midha S."/>
            <person name="Bansal K."/>
            <person name="Sharma S."/>
            <person name="Kumar N."/>
            <person name="Patil P.P."/>
            <person name="Chaudhry V."/>
            <person name="Patil P.B."/>
        </authorList>
    </citation>
    <scope>NUCLEOTIDE SEQUENCE [LARGE SCALE GENOMIC DNA]</scope>
    <source>
        <strain evidence="3 4">NS331</strain>
    </source>
</reference>
<comment type="caution">
    <text evidence="3">The sequence shown here is derived from an EMBL/GenBank/DDBJ whole genome shotgun (WGS) entry which is preliminary data.</text>
</comment>
<feature type="region of interest" description="Disordered" evidence="1">
    <location>
        <begin position="104"/>
        <end position="127"/>
    </location>
</feature>
<dbReference type="EMBL" id="LDSL01000018">
    <property type="protein sequence ID" value="KTT27295.1"/>
    <property type="molecule type" value="Genomic_DNA"/>
</dbReference>
<evidence type="ECO:0000256" key="2">
    <source>
        <dbReference type="SAM" id="SignalP"/>
    </source>
</evidence>
<keyword evidence="4" id="KW-1185">Reference proteome</keyword>
<dbReference type="InterPro" id="IPR025421">
    <property type="entry name" value="DUF4148"/>
</dbReference>
<feature type="chain" id="PRO_5007547275" description="DUF4148 domain-containing protein" evidence="2">
    <location>
        <begin position="22"/>
        <end position="127"/>
    </location>
</feature>
<feature type="signal peptide" evidence="2">
    <location>
        <begin position="1"/>
        <end position="21"/>
    </location>
</feature>
<accession>A0A147HBG0</accession>
<dbReference type="RefSeq" id="WP_058640405.1">
    <property type="nucleotide sequence ID" value="NZ_LDSL01000018.1"/>
</dbReference>
<evidence type="ECO:0000256" key="1">
    <source>
        <dbReference type="SAM" id="MobiDB-lite"/>
    </source>
</evidence>
<name>A0A147HBG0_9BURK</name>
<keyword evidence="2" id="KW-0732">Signal</keyword>
<proteinExistence type="predicted"/>
<sequence length="127" mass="13070">MNTKTALIAALLAAVAGTAAAETQADYIQQNRTAFHGTLSRAQVQQDLAAAQRGGELAAIGEASSFGQPSLVVGERSRAQVQAEAVAAAHAPNQNLDPRAFVDSRLPARLQTTAQPQQAAAGQQPAL</sequence>
<organism evidence="3 4">
    <name type="scientific">Pseudacidovorax intermedius</name>
    <dbReference type="NCBI Taxonomy" id="433924"/>
    <lineage>
        <taxon>Bacteria</taxon>
        <taxon>Pseudomonadati</taxon>
        <taxon>Pseudomonadota</taxon>
        <taxon>Betaproteobacteria</taxon>
        <taxon>Burkholderiales</taxon>
        <taxon>Comamonadaceae</taxon>
        <taxon>Pseudacidovorax</taxon>
    </lineage>
</organism>
<dbReference type="Pfam" id="PF13663">
    <property type="entry name" value="DUF4148"/>
    <property type="match status" value="1"/>
</dbReference>
<protein>
    <recommendedName>
        <fullName evidence="5">DUF4148 domain-containing protein</fullName>
    </recommendedName>
</protein>
<evidence type="ECO:0000313" key="3">
    <source>
        <dbReference type="EMBL" id="KTT27295.1"/>
    </source>
</evidence>